<evidence type="ECO:0000313" key="9">
    <source>
        <dbReference type="Proteomes" id="UP000028780"/>
    </source>
</evidence>
<dbReference type="KEGG" id="cii:CIMIT_07060"/>
<keyword evidence="4" id="KW-0812">Transmembrane</keyword>
<name>A0A076NS06_9CORY</name>
<dbReference type="InterPro" id="IPR014755">
    <property type="entry name" value="Cu-Rt/internalin_Ig-like"/>
</dbReference>
<keyword evidence="1 5" id="KW-0732">Signal</keyword>
<keyword evidence="4" id="KW-1133">Transmembrane helix</keyword>
<feature type="region of interest" description="Disordered" evidence="3">
    <location>
        <begin position="130"/>
        <end position="154"/>
    </location>
</feature>
<feature type="signal peptide" evidence="5">
    <location>
        <begin position="1"/>
        <end position="31"/>
    </location>
</feature>
<evidence type="ECO:0000256" key="2">
    <source>
        <dbReference type="ARBA" id="ARBA00023008"/>
    </source>
</evidence>
<evidence type="ECO:0000313" key="8">
    <source>
        <dbReference type="EMBL" id="SNV74080.1"/>
    </source>
</evidence>
<dbReference type="Proteomes" id="UP000215374">
    <property type="component" value="Chromosome 1"/>
</dbReference>
<feature type="domain" description="CopC" evidence="6">
    <location>
        <begin position="32"/>
        <end position="129"/>
    </location>
</feature>
<dbReference type="eggNOG" id="COG2372">
    <property type="taxonomic scope" value="Bacteria"/>
</dbReference>
<protein>
    <submittedName>
        <fullName evidence="8">Copper resistance protein CopC</fullName>
    </submittedName>
</protein>
<dbReference type="Pfam" id="PF04234">
    <property type="entry name" value="CopC"/>
    <property type="match status" value="1"/>
</dbReference>
<feature type="transmembrane region" description="Helical" evidence="4">
    <location>
        <begin position="162"/>
        <end position="185"/>
    </location>
</feature>
<dbReference type="Proteomes" id="UP000028780">
    <property type="component" value="Chromosome"/>
</dbReference>
<dbReference type="InterPro" id="IPR007348">
    <property type="entry name" value="CopC_dom"/>
</dbReference>
<gene>
    <name evidence="8" type="primary">copC</name>
    <name evidence="7" type="ORF">CIMIT_07060</name>
    <name evidence="8" type="ORF">SAMEA4535761_01472</name>
</gene>
<keyword evidence="9" id="KW-1185">Reference proteome</keyword>
<dbReference type="HOGENOM" id="CLU_087859_1_1_11"/>
<dbReference type="Gene3D" id="2.60.40.1220">
    <property type="match status" value="1"/>
</dbReference>
<dbReference type="EMBL" id="LT906467">
    <property type="protein sequence ID" value="SNV74080.1"/>
    <property type="molecule type" value="Genomic_DNA"/>
</dbReference>
<keyword evidence="2" id="KW-0186">Copper</keyword>
<dbReference type="OrthoDB" id="5242236at2"/>
<reference evidence="8 10" key="2">
    <citation type="submission" date="2017-06" db="EMBL/GenBank/DDBJ databases">
        <authorList>
            <consortium name="Pathogen Informatics"/>
        </authorList>
    </citation>
    <scope>NUCLEOTIDE SEQUENCE [LARGE SCALE GENOMIC DNA]</scope>
    <source>
        <strain evidence="8 10">NCTC13015</strain>
    </source>
</reference>
<dbReference type="RefSeq" id="WP_038590919.1">
    <property type="nucleotide sequence ID" value="NZ_CP009211.1"/>
</dbReference>
<dbReference type="EMBL" id="CP009211">
    <property type="protein sequence ID" value="AIJ33692.1"/>
    <property type="molecule type" value="Genomic_DNA"/>
</dbReference>
<dbReference type="STRING" id="156978.CIMIT_07060"/>
<evidence type="ECO:0000259" key="6">
    <source>
        <dbReference type="Pfam" id="PF04234"/>
    </source>
</evidence>
<keyword evidence="4" id="KW-0472">Membrane</keyword>
<dbReference type="SUPFAM" id="SSF81296">
    <property type="entry name" value="E set domains"/>
    <property type="match status" value="1"/>
</dbReference>
<evidence type="ECO:0000256" key="1">
    <source>
        <dbReference type="ARBA" id="ARBA00022729"/>
    </source>
</evidence>
<reference evidence="7 9" key="1">
    <citation type="submission" date="2014-08" db="EMBL/GenBank/DDBJ databases">
        <title>Complete genome sequence of Corynebacterium imitans DSM 44264, isolated from a five-month-old boy with suspected pharyngeal diphtheria.</title>
        <authorList>
            <person name="Mollmann S."/>
            <person name="Albersmeier A."/>
            <person name="Ruckert C."/>
            <person name="Tauch A."/>
        </authorList>
    </citation>
    <scope>NUCLEOTIDE SEQUENCE [LARGE SCALE GENOMIC DNA]</scope>
    <source>
        <strain evidence="7 9">DSM 44264</strain>
    </source>
</reference>
<evidence type="ECO:0000313" key="10">
    <source>
        <dbReference type="Proteomes" id="UP000215374"/>
    </source>
</evidence>
<dbReference type="GO" id="GO:0042597">
    <property type="term" value="C:periplasmic space"/>
    <property type="evidence" value="ECO:0007669"/>
    <property type="project" value="InterPro"/>
</dbReference>
<evidence type="ECO:0000256" key="4">
    <source>
        <dbReference type="SAM" id="Phobius"/>
    </source>
</evidence>
<proteinExistence type="predicted"/>
<evidence type="ECO:0000256" key="5">
    <source>
        <dbReference type="SAM" id="SignalP"/>
    </source>
</evidence>
<dbReference type="InterPro" id="IPR014756">
    <property type="entry name" value="Ig_E-set"/>
</dbReference>
<dbReference type="GO" id="GO:0005507">
    <property type="term" value="F:copper ion binding"/>
    <property type="evidence" value="ECO:0007669"/>
    <property type="project" value="InterPro"/>
</dbReference>
<dbReference type="GO" id="GO:0046688">
    <property type="term" value="P:response to copper ion"/>
    <property type="evidence" value="ECO:0007669"/>
    <property type="project" value="InterPro"/>
</dbReference>
<dbReference type="AlphaFoldDB" id="A0A076NS06"/>
<organism evidence="7 9">
    <name type="scientific">Corynebacterium imitans</name>
    <dbReference type="NCBI Taxonomy" id="156978"/>
    <lineage>
        <taxon>Bacteria</taxon>
        <taxon>Bacillati</taxon>
        <taxon>Actinomycetota</taxon>
        <taxon>Actinomycetes</taxon>
        <taxon>Mycobacteriales</taxon>
        <taxon>Corynebacteriaceae</taxon>
        <taxon>Corynebacterium</taxon>
    </lineage>
</organism>
<evidence type="ECO:0000313" key="7">
    <source>
        <dbReference type="EMBL" id="AIJ33692.1"/>
    </source>
</evidence>
<evidence type="ECO:0000256" key="3">
    <source>
        <dbReference type="SAM" id="MobiDB-lite"/>
    </source>
</evidence>
<feature type="chain" id="PRO_5001715594" evidence="5">
    <location>
        <begin position="32"/>
        <end position="190"/>
    </location>
</feature>
<sequence>MQRFPWRTQCALAAAGAVAGLAAIGAPTALAHDSVIGGDPENASVVSEFPDSITLEFSGQPKEGFNTVALSRVSDGEILFTGEPELNERLVTVDVPAEVEENAEPGEYQVGFQIISSDGHSTKGRTTFTYEPTAEADSESTGDGDATVDAASEDAATQDSGMSAGVLIGIIVAVVAVLGVGIVLIGRKNK</sequence>
<accession>A0A076NS06</accession>